<dbReference type="EMBL" id="CM041539">
    <property type="protein sequence ID" value="KAI3368068.1"/>
    <property type="molecule type" value="Genomic_DNA"/>
</dbReference>
<feature type="non-terminal residue" evidence="1">
    <location>
        <position position="126"/>
    </location>
</feature>
<evidence type="ECO:0000313" key="1">
    <source>
        <dbReference type="EMBL" id="KAI3368068.1"/>
    </source>
</evidence>
<name>A0ACB8WKT0_9TELE</name>
<evidence type="ECO:0000313" key="2">
    <source>
        <dbReference type="Proteomes" id="UP000831701"/>
    </source>
</evidence>
<accession>A0ACB8WKT0</accession>
<gene>
    <name evidence="1" type="ORF">L3Q82_026890</name>
</gene>
<reference evidence="1" key="1">
    <citation type="submission" date="2022-04" db="EMBL/GenBank/DDBJ databases">
        <title>Jade perch genome.</title>
        <authorList>
            <person name="Chao B."/>
        </authorList>
    </citation>
    <scope>NUCLEOTIDE SEQUENCE</scope>
    <source>
        <strain evidence="1">CB-2022</strain>
    </source>
</reference>
<dbReference type="Proteomes" id="UP000831701">
    <property type="component" value="Chromosome 9"/>
</dbReference>
<sequence>RKVLIHSTKSTGHSSYLEAADDPSGESCAIPELPDVGASGNVVLRLAQPIPMQQTYKVFFDNWFTSVHLILTLSQHCAGNIPNNRLPGVNLMCEAELKRTGYGSFEQKMAMVGETTLHVVKRYDNH</sequence>
<feature type="non-terminal residue" evidence="1">
    <location>
        <position position="1"/>
    </location>
</feature>
<protein>
    <submittedName>
        <fullName evidence="1">Uncharacterized protein</fullName>
    </submittedName>
</protein>
<keyword evidence="2" id="KW-1185">Reference proteome</keyword>
<comment type="caution">
    <text evidence="1">The sequence shown here is derived from an EMBL/GenBank/DDBJ whole genome shotgun (WGS) entry which is preliminary data.</text>
</comment>
<proteinExistence type="predicted"/>
<organism evidence="1 2">
    <name type="scientific">Scortum barcoo</name>
    <name type="common">barcoo grunter</name>
    <dbReference type="NCBI Taxonomy" id="214431"/>
    <lineage>
        <taxon>Eukaryota</taxon>
        <taxon>Metazoa</taxon>
        <taxon>Chordata</taxon>
        <taxon>Craniata</taxon>
        <taxon>Vertebrata</taxon>
        <taxon>Euteleostomi</taxon>
        <taxon>Actinopterygii</taxon>
        <taxon>Neopterygii</taxon>
        <taxon>Teleostei</taxon>
        <taxon>Neoteleostei</taxon>
        <taxon>Acanthomorphata</taxon>
        <taxon>Eupercaria</taxon>
        <taxon>Centrarchiformes</taxon>
        <taxon>Terapontoidei</taxon>
        <taxon>Terapontidae</taxon>
        <taxon>Scortum</taxon>
    </lineage>
</organism>